<reference evidence="1" key="1">
    <citation type="submission" date="2021-03" db="EMBL/GenBank/DDBJ databases">
        <authorList>
            <person name="Jaffe A."/>
        </authorList>
    </citation>
    <scope>NUCLEOTIDE SEQUENCE</scope>
    <source>
        <strain evidence="1">RIFCSPLOWO2_01_FULL_43_13</strain>
    </source>
</reference>
<evidence type="ECO:0000313" key="1">
    <source>
        <dbReference type="EMBL" id="MBS3058559.1"/>
    </source>
</evidence>
<dbReference type="Proteomes" id="UP000680185">
    <property type="component" value="Unassembled WGS sequence"/>
</dbReference>
<gene>
    <name evidence="1" type="ORF">J4478_04115</name>
</gene>
<evidence type="ECO:0000313" key="2">
    <source>
        <dbReference type="Proteomes" id="UP000680185"/>
    </source>
</evidence>
<proteinExistence type="predicted"/>
<protein>
    <submittedName>
        <fullName evidence="1">Uncharacterized protein</fullName>
    </submittedName>
</protein>
<reference evidence="1" key="2">
    <citation type="submission" date="2021-05" db="EMBL/GenBank/DDBJ databases">
        <title>Protein family content uncovers lineage relationships and bacterial pathway maintenance mechanisms in DPANN archaea.</title>
        <authorList>
            <person name="Castelle C.J."/>
            <person name="Meheust R."/>
            <person name="Jaffe A.L."/>
            <person name="Seitz K."/>
            <person name="Gong X."/>
            <person name="Baker B.J."/>
            <person name="Banfield J.F."/>
        </authorList>
    </citation>
    <scope>NUCLEOTIDE SEQUENCE</scope>
    <source>
        <strain evidence="1">RIFCSPLOWO2_01_FULL_43_13</strain>
    </source>
</reference>
<sequence length="52" mass="5860">MEPCAGLSKKNIDAILEEREAFLKKLLNNNIRAMPDVSAAVQQYIAQKRTID</sequence>
<comment type="caution">
    <text evidence="1">The sequence shown here is derived from an EMBL/GenBank/DDBJ whole genome shotgun (WGS) entry which is preliminary data.</text>
</comment>
<dbReference type="EMBL" id="JAGVWB010000029">
    <property type="protein sequence ID" value="MBS3058559.1"/>
    <property type="molecule type" value="Genomic_DNA"/>
</dbReference>
<organism evidence="1 2">
    <name type="scientific">Candidatus Iainarchaeum sp</name>
    <dbReference type="NCBI Taxonomy" id="3101447"/>
    <lineage>
        <taxon>Archaea</taxon>
        <taxon>Candidatus Iainarchaeota</taxon>
        <taxon>Candidatus Iainarchaeia</taxon>
        <taxon>Candidatus Iainarchaeales</taxon>
        <taxon>Candidatus Iainarchaeaceae</taxon>
        <taxon>Candidatus Iainarchaeum</taxon>
    </lineage>
</organism>
<accession>A0A8T4KZF5</accession>
<name>A0A8T4KZF5_9ARCH</name>
<dbReference type="AlphaFoldDB" id="A0A8T4KZF5"/>